<evidence type="ECO:0000256" key="3">
    <source>
        <dbReference type="ARBA" id="ARBA00022630"/>
    </source>
</evidence>
<protein>
    <recommendedName>
        <fullName evidence="9">tRNA-dihydrouridine(20/20a) synthase</fullName>
        <ecNumber evidence="9">1.3.1.91</ecNumber>
    </recommendedName>
    <alternativeName>
        <fullName evidence="9">U20-specific dihydrouridine synthase</fullName>
        <shortName evidence="9">U20-specific Dus</shortName>
    </alternativeName>
    <alternativeName>
        <fullName evidence="9">tRNA-dihydrouridine synthase A</fullName>
    </alternativeName>
</protein>
<keyword evidence="5 9" id="KW-0819">tRNA processing</keyword>
<dbReference type="NCBIfam" id="TIGR00742">
    <property type="entry name" value="yjbN"/>
    <property type="match status" value="1"/>
</dbReference>
<keyword evidence="13" id="KW-1185">Reference proteome</keyword>
<proteinExistence type="inferred from homology"/>
<evidence type="ECO:0000256" key="1">
    <source>
        <dbReference type="ARBA" id="ARBA00001917"/>
    </source>
</evidence>
<feature type="active site" description="Proton donor" evidence="9">
    <location>
        <position position="108"/>
    </location>
</feature>
<dbReference type="Pfam" id="PF01207">
    <property type="entry name" value="Dus"/>
    <property type="match status" value="1"/>
</dbReference>
<feature type="binding site" evidence="9">
    <location>
        <begin position="219"/>
        <end position="221"/>
    </location>
    <ligand>
        <name>FMN</name>
        <dbReference type="ChEBI" id="CHEBI:58210"/>
    </ligand>
</feature>
<dbReference type="PANTHER" id="PTHR42907">
    <property type="entry name" value="FMN-LINKED OXIDOREDUCTASES SUPERFAMILY PROTEIN"/>
    <property type="match status" value="1"/>
</dbReference>
<feature type="binding site" evidence="9">
    <location>
        <begin position="242"/>
        <end position="243"/>
    </location>
    <ligand>
        <name>FMN</name>
        <dbReference type="ChEBI" id="CHEBI:58210"/>
    </ligand>
</feature>
<evidence type="ECO:0000256" key="5">
    <source>
        <dbReference type="ARBA" id="ARBA00022694"/>
    </source>
</evidence>
<dbReference type="InterPro" id="IPR001269">
    <property type="entry name" value="DUS_fam"/>
</dbReference>
<feature type="binding site" evidence="9">
    <location>
        <position position="179"/>
    </location>
    <ligand>
        <name>FMN</name>
        <dbReference type="ChEBI" id="CHEBI:58210"/>
    </ligand>
</feature>
<evidence type="ECO:0000256" key="9">
    <source>
        <dbReference type="HAMAP-Rule" id="MF_02041"/>
    </source>
</evidence>
<keyword evidence="3 9" id="KW-0285">Flavoprotein</keyword>
<dbReference type="InterPro" id="IPR004653">
    <property type="entry name" value="DusA"/>
</dbReference>
<comment type="caution">
    <text evidence="12">The sequence shown here is derived from an EMBL/GenBank/DDBJ whole genome shotgun (WGS) entry which is preliminary data.</text>
</comment>
<accession>A0ABT2ZJB2</accession>
<dbReference type="InterPro" id="IPR013785">
    <property type="entry name" value="Aldolase_TIM"/>
</dbReference>
<dbReference type="Gene3D" id="1.20.120.1460">
    <property type="match status" value="1"/>
</dbReference>
<feature type="binding site" evidence="9">
    <location>
        <begin position="25"/>
        <end position="27"/>
    </location>
    <ligand>
        <name>FMN</name>
        <dbReference type="ChEBI" id="CHEBI:58210"/>
    </ligand>
</feature>
<dbReference type="Gene3D" id="3.20.20.70">
    <property type="entry name" value="Aldolase class I"/>
    <property type="match status" value="1"/>
</dbReference>
<keyword evidence="7 9" id="KW-0694">RNA-binding</keyword>
<dbReference type="HAMAP" id="MF_02041">
    <property type="entry name" value="DusA_subfam"/>
    <property type="match status" value="1"/>
</dbReference>
<reference evidence="12 13" key="1">
    <citation type="submission" date="2022-10" db="EMBL/GenBank/DDBJ databases">
        <title>Defluviimonas sp. nov., isolated from ocean surface sediments.</title>
        <authorList>
            <person name="He W."/>
            <person name="Wang L."/>
            <person name="Zhang D.-F."/>
        </authorList>
    </citation>
    <scope>NUCLEOTIDE SEQUENCE [LARGE SCALE GENOMIC DNA]</scope>
    <source>
        <strain evidence="12 13">WL0050</strain>
    </source>
</reference>
<keyword evidence="8 9" id="KW-0560">Oxidoreductase</keyword>
<dbReference type="PANTHER" id="PTHR42907:SF1">
    <property type="entry name" value="FMN-LINKED OXIDOREDUCTASES SUPERFAMILY PROTEIN"/>
    <property type="match status" value="1"/>
</dbReference>
<evidence type="ECO:0000256" key="7">
    <source>
        <dbReference type="ARBA" id="ARBA00022884"/>
    </source>
</evidence>
<feature type="site" description="Interacts with tRNA" evidence="9">
    <location>
        <position position="105"/>
    </location>
</feature>
<evidence type="ECO:0000256" key="6">
    <source>
        <dbReference type="ARBA" id="ARBA00022857"/>
    </source>
</evidence>
<dbReference type="SUPFAM" id="SSF51395">
    <property type="entry name" value="FMN-linked oxidoreductases"/>
    <property type="match status" value="1"/>
</dbReference>
<comment type="function">
    <text evidence="9">Catalyzes the synthesis of 5,6-dihydrouridine (D), a modified base found in the D-loop of most tRNAs, via the reduction of the C5-C6 double bond in target uridines. Specifically modifies U20 and U20a in tRNAs.</text>
</comment>
<comment type="cofactor">
    <cofactor evidence="1 9 10">
        <name>FMN</name>
        <dbReference type="ChEBI" id="CHEBI:58210"/>
    </cofactor>
</comment>
<comment type="catalytic activity">
    <reaction evidence="9">
        <text>5,6-dihydrouridine(20a) in tRNA + NADP(+) = uridine(20a) in tRNA + NADPH + H(+)</text>
        <dbReference type="Rhea" id="RHEA:53344"/>
        <dbReference type="Rhea" id="RHEA-COMP:13535"/>
        <dbReference type="Rhea" id="RHEA-COMP:13536"/>
        <dbReference type="ChEBI" id="CHEBI:15378"/>
        <dbReference type="ChEBI" id="CHEBI:57783"/>
        <dbReference type="ChEBI" id="CHEBI:58349"/>
        <dbReference type="ChEBI" id="CHEBI:65315"/>
        <dbReference type="ChEBI" id="CHEBI:74443"/>
    </reaction>
</comment>
<dbReference type="RefSeq" id="WP_263738393.1">
    <property type="nucleotide sequence ID" value="NZ_JAOWKZ010000001.1"/>
</dbReference>
<dbReference type="Proteomes" id="UP001652564">
    <property type="component" value="Unassembled WGS sequence"/>
</dbReference>
<keyword evidence="2 9" id="KW-0820">tRNA-binding</keyword>
<evidence type="ECO:0000313" key="12">
    <source>
        <dbReference type="EMBL" id="MCV2871209.1"/>
    </source>
</evidence>
<dbReference type="EC" id="1.3.1.91" evidence="9"/>
<keyword evidence="6 9" id="KW-0521">NADP</keyword>
<comment type="catalytic activity">
    <reaction evidence="9">
        <text>5,6-dihydrouridine(20a) in tRNA + NAD(+) = uridine(20a) in tRNA + NADH + H(+)</text>
        <dbReference type="Rhea" id="RHEA:53348"/>
        <dbReference type="Rhea" id="RHEA-COMP:13535"/>
        <dbReference type="Rhea" id="RHEA-COMP:13536"/>
        <dbReference type="ChEBI" id="CHEBI:15378"/>
        <dbReference type="ChEBI" id="CHEBI:57540"/>
        <dbReference type="ChEBI" id="CHEBI:57945"/>
        <dbReference type="ChEBI" id="CHEBI:65315"/>
        <dbReference type="ChEBI" id="CHEBI:74443"/>
    </reaction>
</comment>
<feature type="binding site" evidence="9">
    <location>
        <position position="78"/>
    </location>
    <ligand>
        <name>FMN</name>
        <dbReference type="ChEBI" id="CHEBI:58210"/>
    </ligand>
</feature>
<feature type="site" description="Interacts with tRNA; defines subfamily-specific binding signature" evidence="9">
    <location>
        <position position="191"/>
    </location>
</feature>
<evidence type="ECO:0000256" key="4">
    <source>
        <dbReference type="ARBA" id="ARBA00022643"/>
    </source>
</evidence>
<feature type="site" description="Interacts with tRNA; defines subfamily-specific binding signature" evidence="9">
    <location>
        <position position="311"/>
    </location>
</feature>
<feature type="binding site" evidence="9">
    <location>
        <position position="147"/>
    </location>
    <ligand>
        <name>FMN</name>
        <dbReference type="ChEBI" id="CHEBI:58210"/>
    </ligand>
</feature>
<dbReference type="PIRSF" id="PIRSF006621">
    <property type="entry name" value="Dus"/>
    <property type="match status" value="1"/>
</dbReference>
<dbReference type="InterPro" id="IPR018517">
    <property type="entry name" value="tRNA_hU_synthase_CS"/>
</dbReference>
<feature type="site" description="Interacts with tRNA" evidence="9">
    <location>
        <position position="194"/>
    </location>
</feature>
<evidence type="ECO:0000256" key="8">
    <source>
        <dbReference type="ARBA" id="ARBA00023002"/>
    </source>
</evidence>
<feature type="site" description="Interacts with tRNA; defines subfamily-specific binding signature" evidence="9">
    <location>
        <position position="308"/>
    </location>
</feature>
<gene>
    <name evidence="9 12" type="primary">dusA</name>
    <name evidence="12" type="ORF">OEZ71_02750</name>
</gene>
<evidence type="ECO:0000256" key="2">
    <source>
        <dbReference type="ARBA" id="ARBA00022555"/>
    </source>
</evidence>
<comment type="catalytic activity">
    <reaction evidence="9">
        <text>5,6-dihydrouridine(20) in tRNA + NAD(+) = uridine(20) in tRNA + NADH + H(+)</text>
        <dbReference type="Rhea" id="RHEA:53340"/>
        <dbReference type="Rhea" id="RHEA-COMP:13533"/>
        <dbReference type="Rhea" id="RHEA-COMP:13534"/>
        <dbReference type="ChEBI" id="CHEBI:15378"/>
        <dbReference type="ChEBI" id="CHEBI:57540"/>
        <dbReference type="ChEBI" id="CHEBI:57945"/>
        <dbReference type="ChEBI" id="CHEBI:65315"/>
        <dbReference type="ChEBI" id="CHEBI:74443"/>
        <dbReference type="EC" id="1.3.1.91"/>
    </reaction>
</comment>
<comment type="similarity">
    <text evidence="10">Belongs to the dus family.</text>
</comment>
<name>A0ABT2ZJB2_9RHOB</name>
<dbReference type="CDD" id="cd02801">
    <property type="entry name" value="DUS_like_FMN"/>
    <property type="match status" value="1"/>
</dbReference>
<dbReference type="EMBL" id="JAOWKZ010000001">
    <property type="protein sequence ID" value="MCV2871209.1"/>
    <property type="molecule type" value="Genomic_DNA"/>
</dbReference>
<sequence>MTTAKIGSNPEDAKVRRAARLSIAPMMDWTDRHCRYFHRLMSRDALLYTEMVTAPAVIHGDRSRLLGFDAAEHPVALQLGGSEPAELAEAVRIAGDFGYDEINLNVGCPSDRVQSGCFGAVLMERPTLVAECVAAMIAASPVEVTVKCRIGVDDQVPEEVLPAFLETVSAAGVSRFQIHARKAWLQGLSPKENRDIPPLNYPLVVAMKRAFPHLHISVNGGITTLDQAEAFLAEGLDGVMIGRAAYHEPYEVLAGADARIFGGQPAPDRFEVVERMRPYIARHLETGGRLHQITRHMLGLFHGQPGARGWRRVLSERANRPGAGLEVIDAALQPMLALAS</sequence>
<dbReference type="PROSITE" id="PS01136">
    <property type="entry name" value="UPF0034"/>
    <property type="match status" value="1"/>
</dbReference>
<comment type="catalytic activity">
    <reaction evidence="9">
        <text>5,6-dihydrouridine(20) in tRNA + NADP(+) = uridine(20) in tRNA + NADPH + H(+)</text>
        <dbReference type="Rhea" id="RHEA:53336"/>
        <dbReference type="Rhea" id="RHEA-COMP:13533"/>
        <dbReference type="Rhea" id="RHEA-COMP:13534"/>
        <dbReference type="ChEBI" id="CHEBI:15378"/>
        <dbReference type="ChEBI" id="CHEBI:57783"/>
        <dbReference type="ChEBI" id="CHEBI:58349"/>
        <dbReference type="ChEBI" id="CHEBI:65315"/>
        <dbReference type="ChEBI" id="CHEBI:74443"/>
        <dbReference type="EC" id="1.3.1.91"/>
    </reaction>
</comment>
<comment type="similarity">
    <text evidence="9">Belongs to the Dus family. DusA subfamily.</text>
</comment>
<feature type="domain" description="DUS-like FMN-binding" evidence="11">
    <location>
        <begin position="23"/>
        <end position="323"/>
    </location>
</feature>
<organism evidence="12 13">
    <name type="scientific">Albidovulum litorale</name>
    <dbReference type="NCBI Taxonomy" id="2984134"/>
    <lineage>
        <taxon>Bacteria</taxon>
        <taxon>Pseudomonadati</taxon>
        <taxon>Pseudomonadota</taxon>
        <taxon>Alphaproteobacteria</taxon>
        <taxon>Rhodobacterales</taxon>
        <taxon>Paracoccaceae</taxon>
        <taxon>Albidovulum</taxon>
    </lineage>
</organism>
<keyword evidence="4 9" id="KW-0288">FMN</keyword>
<evidence type="ECO:0000256" key="10">
    <source>
        <dbReference type="PIRNR" id="PIRNR006621"/>
    </source>
</evidence>
<dbReference type="GO" id="GO:0102264">
    <property type="term" value="F:tRNA-dihydrouridine20 synthase activity"/>
    <property type="evidence" value="ECO:0007669"/>
    <property type="project" value="UniProtKB-EC"/>
</dbReference>
<dbReference type="NCBIfam" id="NF008774">
    <property type="entry name" value="PRK11815.1"/>
    <property type="match status" value="1"/>
</dbReference>
<evidence type="ECO:0000313" key="13">
    <source>
        <dbReference type="Proteomes" id="UP001652564"/>
    </source>
</evidence>
<dbReference type="InterPro" id="IPR035587">
    <property type="entry name" value="DUS-like_FMN-bd"/>
</dbReference>
<evidence type="ECO:0000259" key="11">
    <source>
        <dbReference type="Pfam" id="PF01207"/>
    </source>
</evidence>